<gene>
    <name evidence="5" type="ORF">DPV92_04030</name>
</gene>
<protein>
    <submittedName>
        <fullName evidence="5">CTP--phosphocholine cytidylyltransferase</fullName>
    </submittedName>
</protein>
<evidence type="ECO:0000313" key="5">
    <source>
        <dbReference type="EMBL" id="RDF11432.1"/>
    </source>
</evidence>
<dbReference type="Proteomes" id="UP000253945">
    <property type="component" value="Unassembled WGS sequence"/>
</dbReference>
<keyword evidence="6" id="KW-1185">Reference proteome</keyword>
<evidence type="ECO:0000256" key="2">
    <source>
        <dbReference type="ARBA" id="ARBA00022695"/>
    </source>
</evidence>
<feature type="domain" description="MobA-like NTP transferase" evidence="4">
    <location>
        <begin position="3"/>
        <end position="94"/>
    </location>
</feature>
<dbReference type="Pfam" id="PF12804">
    <property type="entry name" value="NTP_transf_3"/>
    <property type="match status" value="1"/>
</dbReference>
<dbReference type="InterPro" id="IPR029044">
    <property type="entry name" value="Nucleotide-diphossugar_trans"/>
</dbReference>
<organism evidence="5 6">
    <name type="scientific">Haemophilus paraphrohaemolyticus</name>
    <dbReference type="NCBI Taxonomy" id="736"/>
    <lineage>
        <taxon>Bacteria</taxon>
        <taxon>Pseudomonadati</taxon>
        <taxon>Pseudomonadota</taxon>
        <taxon>Gammaproteobacteria</taxon>
        <taxon>Pasteurellales</taxon>
        <taxon>Pasteurellaceae</taxon>
        <taxon>Haemophilus</taxon>
    </lineage>
</organism>
<evidence type="ECO:0000259" key="4">
    <source>
        <dbReference type="Pfam" id="PF12804"/>
    </source>
</evidence>
<dbReference type="InterPro" id="IPR025877">
    <property type="entry name" value="MobA-like_NTP_Trfase"/>
</dbReference>
<dbReference type="PANTHER" id="PTHR43584">
    <property type="entry name" value="NUCLEOTIDYL TRANSFERASE"/>
    <property type="match status" value="1"/>
</dbReference>
<name>A0A369ZPR6_9PAST</name>
<dbReference type="PANTHER" id="PTHR43584:SF5">
    <property type="entry name" value="PROTEIN LICC"/>
    <property type="match status" value="1"/>
</dbReference>
<keyword evidence="1 5" id="KW-0808">Transferase</keyword>
<dbReference type="Gene3D" id="3.90.550.10">
    <property type="entry name" value="Spore Coat Polysaccharide Biosynthesis Protein SpsA, Chain A"/>
    <property type="match status" value="1"/>
</dbReference>
<dbReference type="RefSeq" id="WP_111353791.1">
    <property type="nucleotide sequence ID" value="NZ_QEQF01000002.1"/>
</dbReference>
<sequence length="232" mass="27173">MNAIILAAGLGSRFKDVTKTIHKALLPLKDGTPNIERTIEYLIDANIKDIYIVTGHLAYQFEYLRDKYNCHLINNHHYDKYNNIFSFMCAVDYFGDSFVIDSDVTLFNNIFLDNPQNSCYYLIQRPKGENKEWVPVIINGRIKNIRIDNSYSPSLLGISYWTKTDSNIIKECLKNYSDEKYLLDPKLYWDNIPMELLECLDVRAKLLAKLDAYEIDNLEEYNFMLELSSFEK</sequence>
<dbReference type="PIRSF" id="PIRSF037382">
    <property type="entry name" value="CCT_LicC"/>
    <property type="match status" value="1"/>
</dbReference>
<evidence type="ECO:0000313" key="6">
    <source>
        <dbReference type="Proteomes" id="UP000253945"/>
    </source>
</evidence>
<proteinExistence type="predicted"/>
<comment type="caution">
    <text evidence="5">The sequence shown here is derived from an EMBL/GenBank/DDBJ whole genome shotgun (WGS) entry which is preliminary data.</text>
</comment>
<dbReference type="AlphaFoldDB" id="A0A369ZPR6"/>
<evidence type="ECO:0000256" key="1">
    <source>
        <dbReference type="ARBA" id="ARBA00022679"/>
    </source>
</evidence>
<evidence type="ECO:0000256" key="3">
    <source>
        <dbReference type="ARBA" id="ARBA00022842"/>
    </source>
</evidence>
<dbReference type="CDD" id="cd02523">
    <property type="entry name" value="PC_cytidylyltransferase"/>
    <property type="match status" value="1"/>
</dbReference>
<accession>A0A369ZPR6</accession>
<dbReference type="InterPro" id="IPR050065">
    <property type="entry name" value="GlmU-like"/>
</dbReference>
<dbReference type="EMBL" id="QEQF01000002">
    <property type="protein sequence ID" value="RDF11432.1"/>
    <property type="molecule type" value="Genomic_DNA"/>
</dbReference>
<dbReference type="SUPFAM" id="SSF53448">
    <property type="entry name" value="Nucleotide-diphospho-sugar transferases"/>
    <property type="match status" value="1"/>
</dbReference>
<dbReference type="GO" id="GO:0016779">
    <property type="term" value="F:nucleotidyltransferase activity"/>
    <property type="evidence" value="ECO:0007669"/>
    <property type="project" value="UniProtKB-KW"/>
</dbReference>
<keyword evidence="3" id="KW-0460">Magnesium</keyword>
<reference evidence="5 6" key="1">
    <citation type="submission" date="2018-05" db="EMBL/GenBank/DDBJ databases">
        <title>Draft Genome Sequences for a Diverse set of 7 Haemophilus Species.</title>
        <authorList>
            <person name="Nichols M."/>
            <person name="Topaz N."/>
            <person name="Wang X."/>
            <person name="Wang X."/>
            <person name="Boxrud D."/>
        </authorList>
    </citation>
    <scope>NUCLEOTIDE SEQUENCE [LARGE SCALE GENOMIC DNA]</scope>
    <source>
        <strain evidence="5 6">C2014016342</strain>
    </source>
</reference>
<keyword evidence="2 5" id="KW-0548">Nucleotidyltransferase</keyword>
<dbReference type="InterPro" id="IPR017189">
    <property type="entry name" value="CTP-phospocholine_CTT"/>
</dbReference>